<dbReference type="EMBL" id="AP021879">
    <property type="protein sequence ID" value="BBO88548.1"/>
    <property type="molecule type" value="Genomic_DNA"/>
</dbReference>
<accession>A0A5K8A809</accession>
<evidence type="ECO:0000313" key="1">
    <source>
        <dbReference type="EMBL" id="BBO88548.1"/>
    </source>
</evidence>
<keyword evidence="2" id="KW-1185">Reference proteome</keyword>
<reference evidence="1 2" key="1">
    <citation type="submission" date="2019-11" db="EMBL/GenBank/DDBJ databases">
        <title>Comparative genomics of hydrocarbon-degrading Desulfosarcina strains.</title>
        <authorList>
            <person name="Watanabe M."/>
            <person name="Kojima H."/>
            <person name="Fukui M."/>
        </authorList>
    </citation>
    <scope>NUCLEOTIDE SEQUENCE [LARGE SCALE GENOMIC DNA]</scope>
    <source>
        <strain evidence="2">oXyS1</strain>
    </source>
</reference>
<organism evidence="1 2">
    <name type="scientific">Desulfosarcina ovata subsp. ovata</name>
    <dbReference type="NCBI Taxonomy" id="2752305"/>
    <lineage>
        <taxon>Bacteria</taxon>
        <taxon>Pseudomonadati</taxon>
        <taxon>Thermodesulfobacteriota</taxon>
        <taxon>Desulfobacteria</taxon>
        <taxon>Desulfobacterales</taxon>
        <taxon>Desulfosarcinaceae</taxon>
        <taxon>Desulfosarcina</taxon>
    </lineage>
</organism>
<dbReference type="Proteomes" id="UP000422108">
    <property type="component" value="Chromosome"/>
</dbReference>
<protein>
    <submittedName>
        <fullName evidence="1">Uncharacterized protein</fullName>
    </submittedName>
</protein>
<gene>
    <name evidence="1" type="ORF">DSCOOX_17280</name>
</gene>
<dbReference type="AlphaFoldDB" id="A0A5K8A809"/>
<sequence length="63" mass="7411">MEDNRKRTEYNELLIKEFQGKDPILDIAKIESTFHNGTRESFEVDGNTYYIPWLLNILMMAGT</sequence>
<proteinExistence type="predicted"/>
<name>A0A5K8A809_9BACT</name>
<evidence type="ECO:0000313" key="2">
    <source>
        <dbReference type="Proteomes" id="UP000422108"/>
    </source>
</evidence>